<sequence>MRSGGRQKIKKKVCIIQSRSGSTRLPGKILLPICGKPMLWHLIERVKRCKLIEQIVVAIPLHDESYRSIYKVTDECGINLFPYRGKTADLVSRHLAAAKKFDADTIIRIPGDNPLIESSEVDRIIEYQGHGTTNKFKFLYSNIQNIHDSGYPDGIGAEVYSMELLKWIDDNAKDKEHREHPHKICYEKDMVKTIPCPDDIRRPDLRLDVNIQKDYEFVSSIYEALYPGNYEFGIRDIIAFLDKVKSDKALAAKLSAKPFYKENVLNELFNKVIKK</sequence>
<dbReference type="InterPro" id="IPR003329">
    <property type="entry name" value="Cytidylyl_trans"/>
</dbReference>
<dbReference type="SUPFAM" id="SSF53448">
    <property type="entry name" value="Nucleotide-diphospho-sugar transferases"/>
    <property type="match status" value="1"/>
</dbReference>
<dbReference type="EMBL" id="LCQD01000023">
    <property type="protein sequence ID" value="KKW11198.1"/>
    <property type="molecule type" value="Genomic_DNA"/>
</dbReference>
<dbReference type="PANTHER" id="PTHR42866">
    <property type="entry name" value="3-DEOXY-MANNO-OCTULOSONATE CYTIDYLYLTRANSFERASE"/>
    <property type="match status" value="1"/>
</dbReference>
<evidence type="ECO:0008006" key="3">
    <source>
        <dbReference type="Google" id="ProtNLM"/>
    </source>
</evidence>
<name>A0A0G1VXK8_9BACT</name>
<evidence type="ECO:0000313" key="1">
    <source>
        <dbReference type="EMBL" id="KKW11198.1"/>
    </source>
</evidence>
<gene>
    <name evidence="1" type="ORF">UY48_C0023G0006</name>
</gene>
<accession>A0A0G1VXK8</accession>
<dbReference type="InterPro" id="IPR029044">
    <property type="entry name" value="Nucleotide-diphossugar_trans"/>
</dbReference>
<dbReference type="Gene3D" id="3.90.550.10">
    <property type="entry name" value="Spore Coat Polysaccharide Biosynthesis Protein SpsA, Chain A"/>
    <property type="match status" value="1"/>
</dbReference>
<organism evidence="1 2">
    <name type="scientific">Candidatus Gottesmanbacteria bacterium GW2011_GWB1_49_7</name>
    <dbReference type="NCBI Taxonomy" id="1618448"/>
    <lineage>
        <taxon>Bacteria</taxon>
        <taxon>Candidatus Gottesmaniibacteriota</taxon>
    </lineage>
</organism>
<reference evidence="1 2" key="1">
    <citation type="journal article" date="2015" name="Nature">
        <title>rRNA introns, odd ribosomes, and small enigmatic genomes across a large radiation of phyla.</title>
        <authorList>
            <person name="Brown C.T."/>
            <person name="Hug L.A."/>
            <person name="Thomas B.C."/>
            <person name="Sharon I."/>
            <person name="Castelle C.J."/>
            <person name="Singh A."/>
            <person name="Wilkins M.J."/>
            <person name="Williams K.H."/>
            <person name="Banfield J.F."/>
        </authorList>
    </citation>
    <scope>NUCLEOTIDE SEQUENCE [LARGE SCALE GENOMIC DNA]</scope>
</reference>
<dbReference type="PANTHER" id="PTHR42866:SF1">
    <property type="entry name" value="SPORE COAT POLYSACCHARIDE BIOSYNTHESIS PROTEIN SPSF"/>
    <property type="match status" value="1"/>
</dbReference>
<dbReference type="AlphaFoldDB" id="A0A0G1VXK8"/>
<proteinExistence type="predicted"/>
<comment type="caution">
    <text evidence="1">The sequence shown here is derived from an EMBL/GenBank/DDBJ whole genome shotgun (WGS) entry which is preliminary data.</text>
</comment>
<dbReference type="Proteomes" id="UP000034588">
    <property type="component" value="Unassembled WGS sequence"/>
</dbReference>
<protein>
    <recommendedName>
        <fullName evidence="3">Acylneuraminate cytidylyltransferase</fullName>
    </recommendedName>
</protein>
<dbReference type="GO" id="GO:0005829">
    <property type="term" value="C:cytosol"/>
    <property type="evidence" value="ECO:0007669"/>
    <property type="project" value="TreeGrafter"/>
</dbReference>
<evidence type="ECO:0000313" key="2">
    <source>
        <dbReference type="Proteomes" id="UP000034588"/>
    </source>
</evidence>
<dbReference type="Pfam" id="PF02348">
    <property type="entry name" value="CTP_transf_3"/>
    <property type="match status" value="1"/>
</dbReference>